<keyword evidence="4" id="KW-1185">Reference proteome</keyword>
<reference evidence="3 4" key="2">
    <citation type="submission" date="2024-05" db="EMBL/GenBank/DDBJ databases">
        <authorList>
            <person name="Chen Y."/>
            <person name="Shah S."/>
            <person name="Dougan E. K."/>
            <person name="Thang M."/>
            <person name="Chan C."/>
        </authorList>
    </citation>
    <scope>NUCLEOTIDE SEQUENCE [LARGE SCALE GENOMIC DNA]</scope>
</reference>
<dbReference type="Proteomes" id="UP001152797">
    <property type="component" value="Unassembled WGS sequence"/>
</dbReference>
<dbReference type="EMBL" id="CAMXCT010002950">
    <property type="protein sequence ID" value="CAI4001501.1"/>
    <property type="molecule type" value="Genomic_DNA"/>
</dbReference>
<organism evidence="2">
    <name type="scientific">Cladocopium goreaui</name>
    <dbReference type="NCBI Taxonomy" id="2562237"/>
    <lineage>
        <taxon>Eukaryota</taxon>
        <taxon>Sar</taxon>
        <taxon>Alveolata</taxon>
        <taxon>Dinophyceae</taxon>
        <taxon>Suessiales</taxon>
        <taxon>Symbiodiniaceae</taxon>
        <taxon>Cladocopium</taxon>
    </lineage>
</organism>
<feature type="compositionally biased region" description="Low complexity" evidence="1">
    <location>
        <begin position="93"/>
        <end position="107"/>
    </location>
</feature>
<comment type="caution">
    <text evidence="2">The sequence shown here is derived from an EMBL/GenBank/DDBJ whole genome shotgun (WGS) entry which is preliminary data.</text>
</comment>
<reference evidence="2" key="1">
    <citation type="submission" date="2022-10" db="EMBL/GenBank/DDBJ databases">
        <authorList>
            <person name="Chen Y."/>
            <person name="Dougan E. K."/>
            <person name="Chan C."/>
            <person name="Rhodes N."/>
            <person name="Thang M."/>
        </authorList>
    </citation>
    <scope>NUCLEOTIDE SEQUENCE</scope>
</reference>
<accession>A0A9P1D3X3</accession>
<name>A0A9P1D3X3_9DINO</name>
<evidence type="ECO:0000313" key="3">
    <source>
        <dbReference type="EMBL" id="CAL4788813.1"/>
    </source>
</evidence>
<gene>
    <name evidence="2" type="ORF">C1SCF055_LOCUS27545</name>
</gene>
<dbReference type="AlphaFoldDB" id="A0A9P1D3X3"/>
<evidence type="ECO:0000256" key="1">
    <source>
        <dbReference type="SAM" id="MobiDB-lite"/>
    </source>
</evidence>
<proteinExistence type="predicted"/>
<dbReference type="EMBL" id="CAMXCT030002950">
    <property type="protein sequence ID" value="CAL4788813.1"/>
    <property type="molecule type" value="Genomic_DNA"/>
</dbReference>
<feature type="non-terminal residue" evidence="2">
    <location>
        <position position="1"/>
    </location>
</feature>
<evidence type="ECO:0000313" key="4">
    <source>
        <dbReference type="Proteomes" id="UP001152797"/>
    </source>
</evidence>
<feature type="compositionally biased region" description="Basic residues" evidence="1">
    <location>
        <begin position="1"/>
        <end position="16"/>
    </location>
</feature>
<feature type="region of interest" description="Disordered" evidence="1">
    <location>
        <begin position="1"/>
        <end position="127"/>
    </location>
</feature>
<evidence type="ECO:0000313" key="2">
    <source>
        <dbReference type="EMBL" id="CAI4001501.1"/>
    </source>
</evidence>
<protein>
    <submittedName>
        <fullName evidence="2">Uncharacterized protein</fullName>
    </submittedName>
</protein>
<sequence length="140" mass="15083">APRPTQKPRGRLKCRRPTQPVGGRHRAPRPTQAPPSDTAPRRPRAPRPTQAPPSDTAPRRPTQNPSAADTVLGAGRPGTWRRPTRHLAPADTALGAGRQAHPAAADAPTPPADSPRPTQTLSGLMPYSKQARNHNYFFLV</sequence>
<dbReference type="EMBL" id="CAMXCT020002950">
    <property type="protein sequence ID" value="CAL1154876.1"/>
    <property type="molecule type" value="Genomic_DNA"/>
</dbReference>